<organism evidence="9 10">
    <name type="scientific">Luteimonas rhizosphaericola</name>
    <dbReference type="NCBI Taxonomy" id="3042024"/>
    <lineage>
        <taxon>Bacteria</taxon>
        <taxon>Pseudomonadati</taxon>
        <taxon>Pseudomonadota</taxon>
        <taxon>Gammaproteobacteria</taxon>
        <taxon>Lysobacterales</taxon>
        <taxon>Lysobacteraceae</taxon>
        <taxon>Luteimonas</taxon>
    </lineage>
</organism>
<dbReference type="Pfam" id="PF09312">
    <property type="entry name" value="SurA_N"/>
    <property type="match status" value="1"/>
</dbReference>
<dbReference type="RefSeq" id="WP_280603304.1">
    <property type="nucleotide sequence ID" value="NZ_JARXRN010000029.1"/>
</dbReference>
<dbReference type="PROSITE" id="PS50198">
    <property type="entry name" value="PPIC_PPIASE_2"/>
    <property type="match status" value="2"/>
</dbReference>
<keyword evidence="6 7" id="KW-0413">Isomerase</keyword>
<keyword evidence="2 7" id="KW-0677">Repeat</keyword>
<evidence type="ECO:0000259" key="8">
    <source>
        <dbReference type="PROSITE" id="PS50198"/>
    </source>
</evidence>
<evidence type="ECO:0000313" key="9">
    <source>
        <dbReference type="EMBL" id="MDH5832236.1"/>
    </source>
</evidence>
<dbReference type="Gene3D" id="3.10.50.40">
    <property type="match status" value="2"/>
</dbReference>
<keyword evidence="5 7" id="KW-0143">Chaperone</keyword>
<reference evidence="9 10" key="1">
    <citation type="submission" date="2023-04" db="EMBL/GenBank/DDBJ databases">
        <title>Luteimonas sp. M1R5S18.</title>
        <authorList>
            <person name="Sun J.-Q."/>
        </authorList>
    </citation>
    <scope>NUCLEOTIDE SEQUENCE [LARGE SCALE GENOMIC DNA]</scope>
    <source>
        <strain evidence="9 10">M1R5S18</strain>
    </source>
</reference>
<comment type="subcellular location">
    <subcellularLocation>
        <location evidence="7">Periplasm</location>
    </subcellularLocation>
    <text evidence="7">Is capable of associating with the outer membrane.</text>
</comment>
<feature type="chain" id="PRO_5044938992" description="Chaperone SurA" evidence="7">
    <location>
        <begin position="21"/>
        <end position="440"/>
    </location>
</feature>
<sequence precursor="true">MKTRLASLCAALLFAASAHAQQTQPLERIAAVVDEDVILQSELDRAVANIVAQYADRQNQLPPRPVLERQVLERLVLVKLQTARAAETGVRVGDAEVDNAINNIAQQNNLSPDQLRQQLAADGMSMDDFRSSLRDEIVIQRMRQRFAQSRISVSDAEVDAAMAAQAGNVQYSLAHILVALPEGATPEQIATGQQKIDGIKALLDRNEMDFAAAAVRYSDSPNALEGGSLGWRSLDEIPAAFGNAIRSMSKGDVIGPIRGPSGFQLLQLVDTREGAQAGGGATVTQFNARHILVRPAEGAGGDAEAKARIDTLRARIAGGADFEEVARESSDDTVSKPDGGDLGWFTQDEFGPEFGGQVAALQDGQVSAPFKTQAGWHIVQRVGERQTSVDDENRRAQVREAIGQRKLEDEWDRYVREMRGEAYVDIRAGDAAQQQPASGG</sequence>
<dbReference type="SUPFAM" id="SSF54534">
    <property type="entry name" value="FKBP-like"/>
    <property type="match status" value="2"/>
</dbReference>
<evidence type="ECO:0000256" key="3">
    <source>
        <dbReference type="ARBA" id="ARBA00022764"/>
    </source>
</evidence>
<dbReference type="InterPro" id="IPR023058">
    <property type="entry name" value="PPIase_PpiC_CS"/>
</dbReference>
<feature type="domain" description="PpiC" evidence="8">
    <location>
        <begin position="168"/>
        <end position="270"/>
    </location>
</feature>
<evidence type="ECO:0000256" key="6">
    <source>
        <dbReference type="ARBA" id="ARBA00023235"/>
    </source>
</evidence>
<comment type="caution">
    <text evidence="9">The sequence shown here is derived from an EMBL/GenBank/DDBJ whole genome shotgun (WGS) entry which is preliminary data.</text>
</comment>
<dbReference type="HAMAP" id="MF_01183">
    <property type="entry name" value="Chaperone_SurA"/>
    <property type="match status" value="1"/>
</dbReference>
<dbReference type="Gene3D" id="1.10.4030.10">
    <property type="entry name" value="Porin chaperone SurA, peptide-binding domain"/>
    <property type="match status" value="1"/>
</dbReference>
<comment type="catalytic activity">
    <reaction evidence="7">
        <text>[protein]-peptidylproline (omega=180) = [protein]-peptidylproline (omega=0)</text>
        <dbReference type="Rhea" id="RHEA:16237"/>
        <dbReference type="Rhea" id="RHEA-COMP:10747"/>
        <dbReference type="Rhea" id="RHEA-COMP:10748"/>
        <dbReference type="ChEBI" id="CHEBI:83833"/>
        <dbReference type="ChEBI" id="CHEBI:83834"/>
        <dbReference type="EC" id="5.2.1.8"/>
    </reaction>
</comment>
<dbReference type="InterPro" id="IPR023034">
    <property type="entry name" value="PPIase_SurA"/>
</dbReference>
<feature type="domain" description="PpiC" evidence="8">
    <location>
        <begin position="283"/>
        <end position="383"/>
    </location>
</feature>
<dbReference type="InterPro" id="IPR015391">
    <property type="entry name" value="SurA_N"/>
</dbReference>
<comment type="function">
    <text evidence="7">Chaperone involved in the correct folding and assembly of outer membrane proteins. Recognizes specific patterns of aromatic residues and the orientation of their side chains, which are found more frequently in integral outer membrane proteins. May act in both early periplasmic and late outer membrane-associated steps of protein maturation.</text>
</comment>
<proteinExistence type="inferred from homology"/>
<evidence type="ECO:0000256" key="4">
    <source>
        <dbReference type="ARBA" id="ARBA00023110"/>
    </source>
</evidence>
<dbReference type="PANTHER" id="PTHR47637:SF1">
    <property type="entry name" value="CHAPERONE SURA"/>
    <property type="match status" value="1"/>
</dbReference>
<dbReference type="InterPro" id="IPR046357">
    <property type="entry name" value="PPIase_dom_sf"/>
</dbReference>
<dbReference type="EMBL" id="JARXRN010000029">
    <property type="protein sequence ID" value="MDH5832236.1"/>
    <property type="molecule type" value="Genomic_DNA"/>
</dbReference>
<dbReference type="PROSITE" id="PS01096">
    <property type="entry name" value="PPIC_PPIASE_1"/>
    <property type="match status" value="1"/>
</dbReference>
<gene>
    <name evidence="7" type="primary">surA</name>
    <name evidence="9" type="ORF">QFW80_17090</name>
</gene>
<dbReference type="GO" id="GO:0003755">
    <property type="term" value="F:peptidyl-prolyl cis-trans isomerase activity"/>
    <property type="evidence" value="ECO:0007669"/>
    <property type="project" value="UniProtKB-EC"/>
</dbReference>
<evidence type="ECO:0000313" key="10">
    <source>
        <dbReference type="Proteomes" id="UP001156831"/>
    </source>
</evidence>
<keyword evidence="3 7" id="KW-0574">Periplasm</keyword>
<dbReference type="Proteomes" id="UP001156831">
    <property type="component" value="Unassembled WGS sequence"/>
</dbReference>
<dbReference type="SUPFAM" id="SSF109998">
    <property type="entry name" value="Triger factor/SurA peptide-binding domain-like"/>
    <property type="match status" value="1"/>
</dbReference>
<evidence type="ECO:0000256" key="7">
    <source>
        <dbReference type="HAMAP-Rule" id="MF_01183"/>
    </source>
</evidence>
<keyword evidence="4 7" id="KW-0697">Rotamase</keyword>
<keyword evidence="10" id="KW-1185">Reference proteome</keyword>
<evidence type="ECO:0000256" key="1">
    <source>
        <dbReference type="ARBA" id="ARBA00022729"/>
    </source>
</evidence>
<dbReference type="InterPro" id="IPR027304">
    <property type="entry name" value="Trigger_fact/SurA_dom_sf"/>
</dbReference>
<evidence type="ECO:0000256" key="2">
    <source>
        <dbReference type="ARBA" id="ARBA00022737"/>
    </source>
</evidence>
<accession>A0ABT6JQJ8</accession>
<keyword evidence="1 7" id="KW-0732">Signal</keyword>
<dbReference type="Pfam" id="PF00639">
    <property type="entry name" value="Rotamase"/>
    <property type="match status" value="2"/>
</dbReference>
<dbReference type="PANTHER" id="PTHR47637">
    <property type="entry name" value="CHAPERONE SURA"/>
    <property type="match status" value="1"/>
</dbReference>
<protein>
    <recommendedName>
        <fullName evidence="7">Chaperone SurA</fullName>
    </recommendedName>
    <alternativeName>
        <fullName evidence="7">Peptidyl-prolyl cis-trans isomerase SurA</fullName>
        <shortName evidence="7">PPIase SurA</shortName>
        <ecNumber evidence="7">5.2.1.8</ecNumber>
    </alternativeName>
    <alternativeName>
        <fullName evidence="7">Rotamase SurA</fullName>
    </alternativeName>
</protein>
<evidence type="ECO:0000256" key="5">
    <source>
        <dbReference type="ARBA" id="ARBA00023186"/>
    </source>
</evidence>
<feature type="signal peptide" evidence="7">
    <location>
        <begin position="1"/>
        <end position="20"/>
    </location>
</feature>
<dbReference type="InterPro" id="IPR000297">
    <property type="entry name" value="PPIase_PpiC"/>
</dbReference>
<dbReference type="InterPro" id="IPR050280">
    <property type="entry name" value="OMP_Chaperone_SurA"/>
</dbReference>
<name>A0ABT6JQJ8_9GAMM</name>
<comment type="domain">
    <text evidence="7">The PPIase activity resides only in the second parvulin domain. The N-terminal region and the C-terminal tail are necessary and sufficient for the chaperone activity of SurA. The PPIase activity is dispensable for SurA to function as a chaperone. The N-terminal region and the C-terminal tail are also required for porin recognition.</text>
</comment>
<dbReference type="EC" id="5.2.1.8" evidence="7"/>